<feature type="coiled-coil region" evidence="2">
    <location>
        <begin position="678"/>
        <end position="712"/>
    </location>
</feature>
<dbReference type="PANTHER" id="PTHR31631">
    <property type="entry name" value="PROTEIN NETWORKED 2D"/>
    <property type="match status" value="1"/>
</dbReference>
<organism evidence="5 6">
    <name type="scientific">Centaurea solstitialis</name>
    <name type="common">yellow star-thistle</name>
    <dbReference type="NCBI Taxonomy" id="347529"/>
    <lineage>
        <taxon>Eukaryota</taxon>
        <taxon>Viridiplantae</taxon>
        <taxon>Streptophyta</taxon>
        <taxon>Embryophyta</taxon>
        <taxon>Tracheophyta</taxon>
        <taxon>Spermatophyta</taxon>
        <taxon>Magnoliopsida</taxon>
        <taxon>eudicotyledons</taxon>
        <taxon>Gunneridae</taxon>
        <taxon>Pentapetalae</taxon>
        <taxon>asterids</taxon>
        <taxon>campanulids</taxon>
        <taxon>Asterales</taxon>
        <taxon>Asteraceae</taxon>
        <taxon>Carduoideae</taxon>
        <taxon>Cardueae</taxon>
        <taxon>Centaureinae</taxon>
        <taxon>Centaurea</taxon>
    </lineage>
</organism>
<feature type="compositionally biased region" description="Basic and acidic residues" evidence="3">
    <location>
        <begin position="527"/>
        <end position="633"/>
    </location>
</feature>
<evidence type="ECO:0000256" key="2">
    <source>
        <dbReference type="SAM" id="Coils"/>
    </source>
</evidence>
<feature type="region of interest" description="Disordered" evidence="3">
    <location>
        <begin position="302"/>
        <end position="324"/>
    </location>
</feature>
<evidence type="ECO:0000256" key="1">
    <source>
        <dbReference type="ARBA" id="ARBA00023054"/>
    </source>
</evidence>
<dbReference type="Pfam" id="PF25014">
    <property type="entry name" value="NET2A"/>
    <property type="match status" value="1"/>
</dbReference>
<protein>
    <recommendedName>
        <fullName evidence="4">NAB domain-containing protein</fullName>
    </recommendedName>
</protein>
<name>A0AA38U3C2_9ASTR</name>
<proteinExistence type="predicted"/>
<feature type="coiled-coil region" evidence="2">
    <location>
        <begin position="372"/>
        <end position="437"/>
    </location>
</feature>
<dbReference type="Pfam" id="PF07765">
    <property type="entry name" value="KIP1"/>
    <property type="match status" value="1"/>
</dbReference>
<comment type="caution">
    <text evidence="5">The sequence shown here is derived from an EMBL/GenBank/DDBJ whole genome shotgun (WGS) entry which is preliminary data.</text>
</comment>
<feature type="region of interest" description="Disordered" evidence="3">
    <location>
        <begin position="969"/>
        <end position="989"/>
    </location>
</feature>
<evidence type="ECO:0000259" key="4">
    <source>
        <dbReference type="PROSITE" id="PS51774"/>
    </source>
</evidence>
<reference evidence="5" key="1">
    <citation type="submission" date="2023-03" db="EMBL/GenBank/DDBJ databases">
        <title>Chromosome-scale reference genome and RAD-based genetic map of yellow starthistle (Centaurea solstitialis) reveal putative structural variation and QTLs associated with invader traits.</title>
        <authorList>
            <person name="Reatini B."/>
            <person name="Cang F.A."/>
            <person name="Jiang Q."/>
            <person name="Mckibben M.T.W."/>
            <person name="Barker M.S."/>
            <person name="Rieseberg L.H."/>
            <person name="Dlugosch K.M."/>
        </authorList>
    </citation>
    <scope>NUCLEOTIDE SEQUENCE</scope>
    <source>
        <strain evidence="5">CAN-66</strain>
        <tissue evidence="5">Leaf</tissue>
    </source>
</reference>
<dbReference type="Proteomes" id="UP001172457">
    <property type="component" value="Chromosome 2"/>
</dbReference>
<accession>A0AA38U3C2</accession>
<keyword evidence="6" id="KW-1185">Reference proteome</keyword>
<dbReference type="PROSITE" id="PS51774">
    <property type="entry name" value="NAB"/>
    <property type="match status" value="1"/>
</dbReference>
<dbReference type="GO" id="GO:0003779">
    <property type="term" value="F:actin binding"/>
    <property type="evidence" value="ECO:0007669"/>
    <property type="project" value="InterPro"/>
</dbReference>
<feature type="region of interest" description="Disordered" evidence="3">
    <location>
        <begin position="448"/>
        <end position="476"/>
    </location>
</feature>
<feature type="domain" description="NAB" evidence="4">
    <location>
        <begin position="10"/>
        <end position="90"/>
    </location>
</feature>
<dbReference type="PANTHER" id="PTHR31631:SF20">
    <property type="entry name" value="KINASE-INTERACTING PROTEIN 1-RELATED"/>
    <property type="match status" value="1"/>
</dbReference>
<dbReference type="AlphaFoldDB" id="A0AA38U3C2"/>
<feature type="coiled-coil region" evidence="2">
    <location>
        <begin position="69"/>
        <end position="96"/>
    </location>
</feature>
<feature type="compositionally biased region" description="Basic and acidic residues" evidence="3">
    <location>
        <begin position="464"/>
        <end position="474"/>
    </location>
</feature>
<feature type="region of interest" description="Disordered" evidence="3">
    <location>
        <begin position="516"/>
        <end position="636"/>
    </location>
</feature>
<evidence type="ECO:0000256" key="3">
    <source>
        <dbReference type="SAM" id="MobiDB-lite"/>
    </source>
</evidence>
<sequence length="989" mass="113000">MLQRAASNAFSWWWASHIRTKQSKWLEQSLLDMEEKVHNALGIIQKDGDSFGKRAEMYYRHRPDLICFVEETFRAYRALAERYDKLSRNLQKANTTIASIFPDQISYDDYDDDDIGPPKRAKIMPPQNQGPNAAKIPKVPELPSKNLKGLISHASKKMKVSNAFKEDNPIRVVPKSGLTEEQAVEEIDKILKDILAMQTTKEFVKSSYEKGLSKYWEIENKINTMQQRVCRLQDEFKVGRVIEDGDARTVMAQAALKSCKNTLENLEEKLENSTQAARLEHEKIMDVKQKIEELKCKFLPNEVDKSEKNEQGKSQMSNQDDDDKEIATKIRESLEESSNKPLTVSRLADTIDNISNKVISLESTVSSQTANIDNLRTQTNDLQTQFQDLEADKGSLADGTQTLLKKLKDMEKKLHRIENLERDVEKQNCSLKSYFTEARCNIEHLSERLHDVQPDDDIEVGSPDTKEGSVKSDLGEDVLEECSPSTEDQANWESVEGVVEMSIKKGELKLEKVVQDKEIPSANDDDGINKENTTKKKGETNDVQEKGETKNEDGINKENTAKKNGETNDVEQKGETKKDEGIKNANASEEKGDDGVKNVDIKKGNPNKNEDLVKNSDSRMENNKEVGNDESPKKPLKVYTTTLKNYKETKRKMSGEEKRRLETLFELTILVRELKSGLLKKDNEIHILKQKIKQLQDELGKQNEEIWQELKQVDVQTEVKEEEEIINITIDEPKPASEVEERLRMEIDAILDENLDFWLRFSSQFHQVQKFKTEVEDLKEEIVKVKNKGVEAKTGVGAGAGAGAGTEEIPNTCMFTTDLRSEIRPIYKHLKEIQGELTVWIEQAESLKEELHRRCASLTNIQEAITMALKEGMQEDEIKFSTHQAAKFQGEILNMEQENNRVNEELEAGLHHTRSLHLEIKKTLRKLEDEFGLSDNQNPYQQNFVRAPSRPGIPLRSFIFGVKTRKQRPSIFGTRNNLKKVPTPRSSRP</sequence>
<dbReference type="InterPro" id="IPR056888">
    <property type="entry name" value="NET2A-D/KIP1-like_dom"/>
</dbReference>
<feature type="coiled-coil region" evidence="2">
    <location>
        <begin position="249"/>
        <end position="297"/>
    </location>
</feature>
<feature type="compositionally biased region" description="Basic and acidic residues" evidence="3">
    <location>
        <begin position="302"/>
        <end position="311"/>
    </location>
</feature>
<dbReference type="Pfam" id="PF24918">
    <property type="entry name" value="NET2A_C"/>
    <property type="match status" value="1"/>
</dbReference>
<evidence type="ECO:0000313" key="5">
    <source>
        <dbReference type="EMBL" id="KAJ9561713.1"/>
    </source>
</evidence>
<evidence type="ECO:0000313" key="6">
    <source>
        <dbReference type="Proteomes" id="UP001172457"/>
    </source>
</evidence>
<feature type="coiled-coil region" evidence="2">
    <location>
        <begin position="830"/>
        <end position="861"/>
    </location>
</feature>
<dbReference type="InterPro" id="IPR011684">
    <property type="entry name" value="NAB"/>
</dbReference>
<keyword evidence="1 2" id="KW-0175">Coiled coil</keyword>
<gene>
    <name evidence="5" type="ORF">OSB04_006873</name>
</gene>
<dbReference type="InterPro" id="IPR056889">
    <property type="entry name" value="NET2A-D/KIP1-like_C"/>
</dbReference>
<dbReference type="EMBL" id="JARYMX010000002">
    <property type="protein sequence ID" value="KAJ9561713.1"/>
    <property type="molecule type" value="Genomic_DNA"/>
</dbReference>